<comment type="caution">
    <text evidence="9">The sequence shown here is derived from an EMBL/GenBank/DDBJ whole genome shotgun (WGS) entry which is preliminary data.</text>
</comment>
<dbReference type="PANTHER" id="PTHR11822">
    <property type="entry name" value="NADP-SPECIFIC ISOCITRATE DEHYDROGENASE"/>
    <property type="match status" value="1"/>
</dbReference>
<evidence type="ECO:0000256" key="2">
    <source>
        <dbReference type="ARBA" id="ARBA00001946"/>
    </source>
</evidence>
<dbReference type="Gramene" id="OE9D003690T1">
    <property type="protein sequence ID" value="OE9D003690C1"/>
    <property type="gene ID" value="OE9D003690"/>
</dbReference>
<name>A0A8S0TWX0_OLEEU</name>
<dbReference type="SUPFAM" id="SSF53659">
    <property type="entry name" value="Isocitrate/Isopropylmalate dehydrogenase-like"/>
    <property type="match status" value="1"/>
</dbReference>
<evidence type="ECO:0000313" key="9">
    <source>
        <dbReference type="EMBL" id="CAA3007969.1"/>
    </source>
</evidence>
<keyword evidence="6" id="KW-0460">Magnesium</keyword>
<evidence type="ECO:0000313" key="10">
    <source>
        <dbReference type="Proteomes" id="UP000594638"/>
    </source>
</evidence>
<evidence type="ECO:0000256" key="4">
    <source>
        <dbReference type="ARBA" id="ARBA00022532"/>
    </source>
</evidence>
<keyword evidence="4" id="KW-0816">Tricarboxylic acid cycle</keyword>
<evidence type="ECO:0000256" key="3">
    <source>
        <dbReference type="ARBA" id="ARBA00007769"/>
    </source>
</evidence>
<keyword evidence="10" id="KW-1185">Reference proteome</keyword>
<dbReference type="AlphaFoldDB" id="A0A8S0TWX0"/>
<comment type="similarity">
    <text evidence="3">Belongs to the isocitrate and isopropylmalate dehydrogenases family.</text>
</comment>
<dbReference type="EMBL" id="CACTIH010007288">
    <property type="protein sequence ID" value="CAA3007969.1"/>
    <property type="molecule type" value="Genomic_DNA"/>
</dbReference>
<dbReference type="GO" id="GO:0005739">
    <property type="term" value="C:mitochondrion"/>
    <property type="evidence" value="ECO:0007669"/>
    <property type="project" value="TreeGrafter"/>
</dbReference>
<feature type="non-terminal residue" evidence="9">
    <location>
        <position position="82"/>
    </location>
</feature>
<evidence type="ECO:0000256" key="6">
    <source>
        <dbReference type="ARBA" id="ARBA00022842"/>
    </source>
</evidence>
<feature type="non-terminal residue" evidence="9">
    <location>
        <position position="1"/>
    </location>
</feature>
<evidence type="ECO:0000256" key="1">
    <source>
        <dbReference type="ARBA" id="ARBA00001936"/>
    </source>
</evidence>
<dbReference type="Gene3D" id="3.40.718.10">
    <property type="entry name" value="Isopropylmalate Dehydrogenase"/>
    <property type="match status" value="1"/>
</dbReference>
<evidence type="ECO:0000256" key="7">
    <source>
        <dbReference type="ARBA" id="ARBA00023002"/>
    </source>
</evidence>
<comment type="cofactor">
    <cofactor evidence="1">
        <name>Mn(2+)</name>
        <dbReference type="ChEBI" id="CHEBI:29035"/>
    </cofactor>
</comment>
<gene>
    <name evidence="9" type="ORF">OLEA9_D003690</name>
</gene>
<keyword evidence="8" id="KW-0464">Manganese</keyword>
<accession>A0A8S0TWX0</accession>
<proteinExistence type="inferred from homology"/>
<evidence type="ECO:0000256" key="8">
    <source>
        <dbReference type="ARBA" id="ARBA00023211"/>
    </source>
</evidence>
<dbReference type="GO" id="GO:0004450">
    <property type="term" value="F:isocitrate dehydrogenase (NADP+) activity"/>
    <property type="evidence" value="ECO:0007669"/>
    <property type="project" value="InterPro"/>
</dbReference>
<evidence type="ECO:0000256" key="5">
    <source>
        <dbReference type="ARBA" id="ARBA00022723"/>
    </source>
</evidence>
<comment type="cofactor">
    <cofactor evidence="2">
        <name>Mg(2+)</name>
        <dbReference type="ChEBI" id="CHEBI:18420"/>
    </cofactor>
</comment>
<dbReference type="PANTHER" id="PTHR11822:SF5">
    <property type="entry name" value="ISOCITRATE DEHYDROGENASE [NADP], CHLOROPLASTIC_MITOCHONDRIAL"/>
    <property type="match status" value="1"/>
</dbReference>
<dbReference type="GO" id="GO:0006099">
    <property type="term" value="P:tricarboxylic acid cycle"/>
    <property type="evidence" value="ECO:0007669"/>
    <property type="project" value="UniProtKB-KW"/>
</dbReference>
<dbReference type="InterPro" id="IPR004790">
    <property type="entry name" value="Isocitrate_DH_NADP"/>
</dbReference>
<dbReference type="Proteomes" id="UP000594638">
    <property type="component" value="Unassembled WGS sequence"/>
</dbReference>
<reference evidence="9 10" key="1">
    <citation type="submission" date="2019-12" db="EMBL/GenBank/DDBJ databases">
        <authorList>
            <person name="Alioto T."/>
            <person name="Alioto T."/>
            <person name="Gomez Garrido J."/>
        </authorList>
    </citation>
    <scope>NUCLEOTIDE SEQUENCE [LARGE SCALE GENOMIC DNA]</scope>
</reference>
<keyword evidence="7" id="KW-0560">Oxidoreductase</keyword>
<sequence>IYDITIYFDHFSACWDKPICIGRHSVGYQYGCEHRLFDDTMAYVVKSGGRYVWACKNYVVDVQHDLLAQGECLYKSRHKKVD</sequence>
<dbReference type="GO" id="GO:0006102">
    <property type="term" value="P:isocitrate metabolic process"/>
    <property type="evidence" value="ECO:0007669"/>
    <property type="project" value="InterPro"/>
</dbReference>
<protein>
    <submittedName>
        <fullName evidence="9">Isocitrate dehydrogenase [NADP], chloroplastic mitochondrial</fullName>
    </submittedName>
</protein>
<dbReference type="GO" id="GO:0006739">
    <property type="term" value="P:NADP+ metabolic process"/>
    <property type="evidence" value="ECO:0007669"/>
    <property type="project" value="TreeGrafter"/>
</dbReference>
<organism evidence="9 10">
    <name type="scientific">Olea europaea subsp. europaea</name>
    <dbReference type="NCBI Taxonomy" id="158383"/>
    <lineage>
        <taxon>Eukaryota</taxon>
        <taxon>Viridiplantae</taxon>
        <taxon>Streptophyta</taxon>
        <taxon>Embryophyta</taxon>
        <taxon>Tracheophyta</taxon>
        <taxon>Spermatophyta</taxon>
        <taxon>Magnoliopsida</taxon>
        <taxon>eudicotyledons</taxon>
        <taxon>Gunneridae</taxon>
        <taxon>Pentapetalae</taxon>
        <taxon>asterids</taxon>
        <taxon>lamiids</taxon>
        <taxon>Lamiales</taxon>
        <taxon>Oleaceae</taxon>
        <taxon>Oleeae</taxon>
        <taxon>Olea</taxon>
    </lineage>
</organism>
<dbReference type="GO" id="GO:0046872">
    <property type="term" value="F:metal ion binding"/>
    <property type="evidence" value="ECO:0007669"/>
    <property type="project" value="UniProtKB-KW"/>
</dbReference>
<keyword evidence="5" id="KW-0479">Metal-binding</keyword>
<dbReference type="OrthoDB" id="1713154at2759"/>